<keyword evidence="2" id="KW-1185">Reference proteome</keyword>
<organism evidence="1 2">
    <name type="scientific">Choristoneura fumiferana</name>
    <name type="common">Spruce budworm moth</name>
    <name type="synonym">Archips fumiferana</name>
    <dbReference type="NCBI Taxonomy" id="7141"/>
    <lineage>
        <taxon>Eukaryota</taxon>
        <taxon>Metazoa</taxon>
        <taxon>Ecdysozoa</taxon>
        <taxon>Arthropoda</taxon>
        <taxon>Hexapoda</taxon>
        <taxon>Insecta</taxon>
        <taxon>Pterygota</taxon>
        <taxon>Neoptera</taxon>
        <taxon>Endopterygota</taxon>
        <taxon>Lepidoptera</taxon>
        <taxon>Glossata</taxon>
        <taxon>Ditrysia</taxon>
        <taxon>Tortricoidea</taxon>
        <taxon>Tortricidae</taxon>
        <taxon>Tortricinae</taxon>
        <taxon>Choristoneura</taxon>
    </lineage>
</organism>
<sequence>MEQASYLLSPRVMCHVQVEVGESVSVISGGGVARRAVRGRGGAGLLHGARRRVLLGPRRRRAGRAPAAGAARPAAAADCRSWHDLRRADCRFLAPRDERLDEELPPPSRKARGRRRRRRGWRGSCASARARCGPPPPLRPVALRPAALQRALRHHGRSFLFVDYDWWQAQDAAGGERVQPAPPLPGAAPAAAVSVLAAPLKLIKKYMPRVPCVLERFRPAPATLRRLLRNERALGPDEAACEAAASARGALRHWVDCPEPPSICTCRRAATAGASTTSTPPSEASSRTTGTRPERT</sequence>
<dbReference type="EMBL" id="CM046103">
    <property type="protein sequence ID" value="KAI8428384.1"/>
    <property type="molecule type" value="Genomic_DNA"/>
</dbReference>
<comment type="caution">
    <text evidence="1">The sequence shown here is derived from an EMBL/GenBank/DDBJ whole genome shotgun (WGS) entry which is preliminary data.</text>
</comment>
<accession>A0ACC0JW80</accession>
<evidence type="ECO:0000313" key="1">
    <source>
        <dbReference type="EMBL" id="KAI8428384.1"/>
    </source>
</evidence>
<name>A0ACC0JW80_CHOFU</name>
<gene>
    <name evidence="1" type="ORF">MSG28_002568</name>
</gene>
<reference evidence="1 2" key="1">
    <citation type="journal article" date="2022" name="Genome Biol. Evol.">
        <title>The Spruce Budworm Genome: Reconstructing the Evolutionary History of Antifreeze Proteins.</title>
        <authorList>
            <person name="Beliveau C."/>
            <person name="Gagne P."/>
            <person name="Picq S."/>
            <person name="Vernygora O."/>
            <person name="Keeling C.I."/>
            <person name="Pinkney K."/>
            <person name="Doucet D."/>
            <person name="Wen F."/>
            <person name="Johnston J.S."/>
            <person name="Maaroufi H."/>
            <person name="Boyle B."/>
            <person name="Laroche J."/>
            <person name="Dewar K."/>
            <person name="Juretic N."/>
            <person name="Blackburn G."/>
            <person name="Nisole A."/>
            <person name="Brunet B."/>
            <person name="Brandao M."/>
            <person name="Lumley L."/>
            <person name="Duan J."/>
            <person name="Quan G."/>
            <person name="Lucarotti C.J."/>
            <person name="Roe A.D."/>
            <person name="Sperling F.A.H."/>
            <person name="Levesque R.C."/>
            <person name="Cusson M."/>
        </authorList>
    </citation>
    <scope>NUCLEOTIDE SEQUENCE [LARGE SCALE GENOMIC DNA]</scope>
    <source>
        <strain evidence="1">Glfc:IPQL:Cfum</strain>
    </source>
</reference>
<protein>
    <submittedName>
        <fullName evidence="1">Uncharacterized protein</fullName>
    </submittedName>
</protein>
<proteinExistence type="predicted"/>
<dbReference type="Proteomes" id="UP001064048">
    <property type="component" value="Chromosome 3"/>
</dbReference>
<evidence type="ECO:0000313" key="2">
    <source>
        <dbReference type="Proteomes" id="UP001064048"/>
    </source>
</evidence>